<evidence type="ECO:0000313" key="2">
    <source>
        <dbReference type="EMBL" id="PTP17858.1"/>
    </source>
</evidence>
<dbReference type="EMBL" id="PIFK01000043">
    <property type="protein sequence ID" value="PTP28232.1"/>
    <property type="molecule type" value="Genomic_DNA"/>
</dbReference>
<dbReference type="Proteomes" id="UP000244080">
    <property type="component" value="Unassembled WGS sequence"/>
</dbReference>
<dbReference type="Proteomes" id="UP000050463">
    <property type="component" value="Unassembled WGS sequence"/>
</dbReference>
<name>A0A0P6ZHR5_VIBSP</name>
<evidence type="ECO:0000313" key="3">
    <source>
        <dbReference type="EMBL" id="PTP28232.1"/>
    </source>
</evidence>
<protein>
    <submittedName>
        <fullName evidence="2">Glucose-inhibited division protein A</fullName>
    </submittedName>
</protein>
<evidence type="ECO:0000313" key="1">
    <source>
        <dbReference type="EMBL" id="KPL92360.1"/>
    </source>
</evidence>
<reference evidence="1 4" key="1">
    <citation type="submission" date="2015-08" db="EMBL/GenBank/DDBJ databases">
        <title>Draft Genome Sequence of Vibrio splendidus UCD-SED7.</title>
        <authorList>
            <person name="Lee R.D."/>
            <person name="Lang J.M."/>
            <person name="Coil D.A."/>
            <person name="Jospin G."/>
            <person name="Eisen J.A."/>
        </authorList>
    </citation>
    <scope>NUCLEOTIDE SEQUENCE [LARGE SCALE GENOMIC DNA]</scope>
    <source>
        <strain evidence="1 4">UCD-SED7</strain>
    </source>
</reference>
<reference evidence="5 6" key="2">
    <citation type="submission" date="2017-11" db="EMBL/GenBank/DDBJ databases">
        <title>Population delineation of vibrios coincides with oyster pathogenicity.</title>
        <authorList>
            <person name="Bruto M."/>
            <person name="Labreuche Y."/>
            <person name="James A."/>
            <person name="Piel D."/>
            <person name="Chenivesse S."/>
            <person name="Petton B."/>
            <person name="Polz M.F."/>
            <person name="Le Roux F."/>
        </authorList>
    </citation>
    <scope>NUCLEOTIDE SEQUENCE [LARGE SCALE GENOMIC DNA]</scope>
    <source>
        <strain evidence="2 5">1F_55</strain>
        <strain evidence="3 6">FF_144</strain>
    </source>
</reference>
<dbReference type="AlphaFoldDB" id="A0A0P6ZHR5"/>
<evidence type="ECO:0000313" key="5">
    <source>
        <dbReference type="Proteomes" id="UP000244080"/>
    </source>
</evidence>
<accession>A0A0P6ZHR5</accession>
<gene>
    <name evidence="1" type="ORF">AN168_21725</name>
    <name evidence="3" type="ORF">CWO07_19085</name>
    <name evidence="2" type="ORF">CWO36_15510</name>
</gene>
<sequence>MILSTEKIEVFALIFEFFSKKLFTITIFRDKKSGISRFLGKLRD</sequence>
<dbReference type="EMBL" id="PIGA01000025">
    <property type="protein sequence ID" value="PTP17858.1"/>
    <property type="molecule type" value="Genomic_DNA"/>
</dbReference>
<evidence type="ECO:0000313" key="4">
    <source>
        <dbReference type="Proteomes" id="UP000050463"/>
    </source>
</evidence>
<dbReference type="EMBL" id="LIZK01000013">
    <property type="protein sequence ID" value="KPL92360.1"/>
    <property type="molecule type" value="Genomic_DNA"/>
</dbReference>
<dbReference type="Proteomes" id="UP000244197">
    <property type="component" value="Unassembled WGS sequence"/>
</dbReference>
<comment type="caution">
    <text evidence="2">The sequence shown here is derived from an EMBL/GenBank/DDBJ whole genome shotgun (WGS) entry which is preliminary data.</text>
</comment>
<evidence type="ECO:0000313" key="6">
    <source>
        <dbReference type="Proteomes" id="UP000244197"/>
    </source>
</evidence>
<proteinExistence type="predicted"/>
<organism evidence="2 5">
    <name type="scientific">Vibrio splendidus</name>
    <dbReference type="NCBI Taxonomy" id="29497"/>
    <lineage>
        <taxon>Bacteria</taxon>
        <taxon>Pseudomonadati</taxon>
        <taxon>Pseudomonadota</taxon>
        <taxon>Gammaproteobacteria</taxon>
        <taxon>Vibrionales</taxon>
        <taxon>Vibrionaceae</taxon>
        <taxon>Vibrio</taxon>
    </lineage>
</organism>